<dbReference type="STRING" id="408015.SXIM_07350"/>
<dbReference type="AlphaFoldDB" id="A0A0F7FRJ6"/>
<protein>
    <submittedName>
        <fullName evidence="2">Uncharacterized protein</fullName>
    </submittedName>
</protein>
<name>A0A0F7FRJ6_9ACTN</name>
<feature type="region of interest" description="Disordered" evidence="1">
    <location>
        <begin position="20"/>
        <end position="51"/>
    </location>
</feature>
<dbReference type="KEGG" id="sxi:SXIM_07350"/>
<dbReference type="Proteomes" id="UP000034034">
    <property type="component" value="Chromosome"/>
</dbReference>
<evidence type="ECO:0000313" key="2">
    <source>
        <dbReference type="EMBL" id="AKG42119.1"/>
    </source>
</evidence>
<organism evidence="2 3">
    <name type="scientific">Streptomyces xiamenensis</name>
    <dbReference type="NCBI Taxonomy" id="408015"/>
    <lineage>
        <taxon>Bacteria</taxon>
        <taxon>Bacillati</taxon>
        <taxon>Actinomycetota</taxon>
        <taxon>Actinomycetes</taxon>
        <taxon>Kitasatosporales</taxon>
        <taxon>Streptomycetaceae</taxon>
        <taxon>Streptomyces</taxon>
    </lineage>
</organism>
<dbReference type="HOGENOM" id="CLU_3104592_0_0_11"/>
<dbReference type="EMBL" id="CP009922">
    <property type="protein sequence ID" value="AKG42119.1"/>
    <property type="molecule type" value="Genomic_DNA"/>
</dbReference>
<sequence length="51" mass="5660">MARTRRQTLDGGYRLLAAQTWPTRPAMRHTPAPPPPEGRGHSVLTPTAARR</sequence>
<accession>A0A0F7FRJ6</accession>
<evidence type="ECO:0000256" key="1">
    <source>
        <dbReference type="SAM" id="MobiDB-lite"/>
    </source>
</evidence>
<gene>
    <name evidence="2" type="ORF">SXIM_07350</name>
</gene>
<evidence type="ECO:0000313" key="3">
    <source>
        <dbReference type="Proteomes" id="UP000034034"/>
    </source>
</evidence>
<reference evidence="2" key="1">
    <citation type="submission" date="2019-08" db="EMBL/GenBank/DDBJ databases">
        <title>Complete genome sequence of a mangrove-derived Streptomyces xiamenensis.</title>
        <authorList>
            <person name="Xu J."/>
        </authorList>
    </citation>
    <scope>NUCLEOTIDE SEQUENCE</scope>
    <source>
        <strain evidence="2">318</strain>
    </source>
</reference>
<keyword evidence="3" id="KW-1185">Reference proteome</keyword>
<proteinExistence type="predicted"/>